<comment type="function">
    <text evidence="1">Essential component of the TIM23 complex, a complex that mediates the translocation of transit peptide-containing proteins across the mitochondrial inner membrane.</text>
</comment>
<comment type="similarity">
    <text evidence="3">Belongs to the Tim17/Tim22/Tim23 family.</text>
</comment>
<sequence>GAFRMGIINSGISQVIKSFHNSLVGVNHRQRGNSIAIKTRVPQLGGNFAVWRGLFSETDCTSVGGILLAPIEGTGILLTTFASVQFPKAQLPSSPFGDYCQY</sequence>
<evidence type="ECO:0000256" key="6">
    <source>
        <dbReference type="ARBA" id="ARBA00022989"/>
    </source>
</evidence>
<dbReference type="GO" id="GO:0005744">
    <property type="term" value="C:TIM23 mitochondrial import inner membrane translocase complex"/>
    <property type="evidence" value="ECO:0007669"/>
    <property type="project" value="TreeGrafter"/>
</dbReference>
<dbReference type="EMBL" id="VCEB01000002">
    <property type="protein sequence ID" value="KAB0382930.1"/>
    <property type="molecule type" value="Genomic_DNA"/>
</dbReference>
<dbReference type="Proteomes" id="UP000326062">
    <property type="component" value="Chromosome 2"/>
</dbReference>
<keyword evidence="7" id="KW-0496">Mitochondrion</keyword>
<comment type="caution">
    <text evidence="9">The sequence shown here is derived from an EMBL/GenBank/DDBJ whole genome shotgun (WGS) entry which is preliminary data.</text>
</comment>
<dbReference type="Pfam" id="PF02466">
    <property type="entry name" value="Tim17"/>
    <property type="match status" value="1"/>
</dbReference>
<keyword evidence="10" id="KW-1185">Reference proteome</keyword>
<evidence type="ECO:0000256" key="3">
    <source>
        <dbReference type="ARBA" id="ARBA00008444"/>
    </source>
</evidence>
<dbReference type="GO" id="GO:0008320">
    <property type="term" value="F:protein transmembrane transporter activity"/>
    <property type="evidence" value="ECO:0007669"/>
    <property type="project" value="TreeGrafter"/>
</dbReference>
<reference evidence="9 10" key="1">
    <citation type="submission" date="2019-06" db="EMBL/GenBank/DDBJ databases">
        <title>Discovery of a novel chromosome fission-fusion reversal in muntjac.</title>
        <authorList>
            <person name="Mudd A.B."/>
            <person name="Bredeson J.V."/>
            <person name="Baum R."/>
            <person name="Hockemeyer D."/>
            <person name="Rokhsar D.S."/>
        </authorList>
    </citation>
    <scope>NUCLEOTIDE SEQUENCE [LARGE SCALE GENOMIC DNA]</scope>
    <source>
        <strain evidence="9">UCam_UCB_Mr</strain>
        <tissue evidence="9">Fibroblast cell line</tissue>
    </source>
</reference>
<accession>A0A5J5MRR3</accession>
<dbReference type="PANTHER" id="PTHR10485:SF1">
    <property type="entry name" value="MITOCHONDRIAL IMPORT INNER MEMBRANE TRANSLOCASE SUBUNIT TIM17-A"/>
    <property type="match status" value="1"/>
</dbReference>
<dbReference type="PANTHER" id="PTHR10485">
    <property type="entry name" value="MITOCHONDRIAL IMPORT INNER MEMBRANE TRANSLOCASE SUBUNIT TIM-17"/>
    <property type="match status" value="1"/>
</dbReference>
<proteinExistence type="inferred from homology"/>
<evidence type="ECO:0000256" key="4">
    <source>
        <dbReference type="ARBA" id="ARBA00022692"/>
    </source>
</evidence>
<keyword evidence="8" id="KW-0472">Membrane</keyword>
<dbReference type="AlphaFoldDB" id="A0A5J5MRR3"/>
<evidence type="ECO:0000313" key="9">
    <source>
        <dbReference type="EMBL" id="KAB0382930.1"/>
    </source>
</evidence>
<evidence type="ECO:0000256" key="5">
    <source>
        <dbReference type="ARBA" id="ARBA00022792"/>
    </source>
</evidence>
<comment type="subcellular location">
    <subcellularLocation>
        <location evidence="2">Mitochondrion inner membrane</location>
        <topology evidence="2">Multi-pass membrane protein</topology>
    </subcellularLocation>
</comment>
<keyword evidence="4" id="KW-0812">Transmembrane</keyword>
<feature type="non-terminal residue" evidence="9">
    <location>
        <position position="1"/>
    </location>
</feature>
<evidence type="ECO:0000256" key="2">
    <source>
        <dbReference type="ARBA" id="ARBA00004448"/>
    </source>
</evidence>
<gene>
    <name evidence="9" type="ORF">FD755_004847</name>
</gene>
<organism evidence="9 10">
    <name type="scientific">Muntiacus reevesi</name>
    <name type="common">Reeves' muntjac</name>
    <name type="synonym">Cervus reevesi</name>
    <dbReference type="NCBI Taxonomy" id="9886"/>
    <lineage>
        <taxon>Eukaryota</taxon>
        <taxon>Metazoa</taxon>
        <taxon>Chordata</taxon>
        <taxon>Craniata</taxon>
        <taxon>Vertebrata</taxon>
        <taxon>Euteleostomi</taxon>
        <taxon>Mammalia</taxon>
        <taxon>Eutheria</taxon>
        <taxon>Laurasiatheria</taxon>
        <taxon>Artiodactyla</taxon>
        <taxon>Ruminantia</taxon>
        <taxon>Pecora</taxon>
        <taxon>Cervidae</taxon>
        <taxon>Muntiacinae</taxon>
        <taxon>Muntiacus</taxon>
    </lineage>
</organism>
<protein>
    <submittedName>
        <fullName evidence="9">Uncharacterized protein</fullName>
    </submittedName>
</protein>
<evidence type="ECO:0000256" key="8">
    <source>
        <dbReference type="ARBA" id="ARBA00023136"/>
    </source>
</evidence>
<dbReference type="GO" id="GO:0030150">
    <property type="term" value="P:protein import into mitochondrial matrix"/>
    <property type="evidence" value="ECO:0007669"/>
    <property type="project" value="TreeGrafter"/>
</dbReference>
<name>A0A5J5MRR3_MUNRE</name>
<keyword evidence="5" id="KW-0999">Mitochondrion inner membrane</keyword>
<keyword evidence="6" id="KW-1133">Transmembrane helix</keyword>
<evidence type="ECO:0000256" key="7">
    <source>
        <dbReference type="ARBA" id="ARBA00023128"/>
    </source>
</evidence>
<evidence type="ECO:0000313" key="10">
    <source>
        <dbReference type="Proteomes" id="UP000326062"/>
    </source>
</evidence>
<evidence type="ECO:0000256" key="1">
    <source>
        <dbReference type="ARBA" id="ARBA00002959"/>
    </source>
</evidence>